<proteinExistence type="predicted"/>
<name>A0ABM8WQ39_9BURK</name>
<dbReference type="PANTHER" id="PTHR36931">
    <property type="entry name" value="UPF0153 PROTEIN YEIW"/>
    <property type="match status" value="1"/>
</dbReference>
<protein>
    <recommendedName>
        <fullName evidence="3">YkgJ family cysteine cluster protein</fullName>
    </recommendedName>
</protein>
<gene>
    <name evidence="1" type="ORF">LMG32289_01731</name>
</gene>
<organism evidence="1 2">
    <name type="scientific">Cupriavidus pampae</name>
    <dbReference type="NCBI Taxonomy" id="659251"/>
    <lineage>
        <taxon>Bacteria</taxon>
        <taxon>Pseudomonadati</taxon>
        <taxon>Pseudomonadota</taxon>
        <taxon>Betaproteobacteria</taxon>
        <taxon>Burkholderiales</taxon>
        <taxon>Burkholderiaceae</taxon>
        <taxon>Cupriavidus</taxon>
    </lineage>
</organism>
<reference evidence="1 2" key="1">
    <citation type="submission" date="2021-08" db="EMBL/GenBank/DDBJ databases">
        <authorList>
            <person name="Peeters C."/>
        </authorList>
    </citation>
    <scope>NUCLEOTIDE SEQUENCE [LARGE SCALE GENOMIC DNA]</scope>
    <source>
        <strain evidence="1 2">LMG 32289</strain>
    </source>
</reference>
<sequence>MGCQSQLSCRDGCGACCIAPSIASPLPGMPDGKPAGVPCAQLLADYRCAVFGRPERPAFCGGLRPSAEMCGDSRGVALQWLARLEVLTAPERGPSDILTAH</sequence>
<accession>A0ABM8WQ39</accession>
<dbReference type="EMBL" id="CAJZAG010000003">
    <property type="protein sequence ID" value="CAG9169559.1"/>
    <property type="molecule type" value="Genomic_DNA"/>
</dbReference>
<comment type="caution">
    <text evidence="1">The sequence shown here is derived from an EMBL/GenBank/DDBJ whole genome shotgun (WGS) entry which is preliminary data.</text>
</comment>
<dbReference type="InterPro" id="IPR052572">
    <property type="entry name" value="UPF0153_domain"/>
</dbReference>
<keyword evidence="2" id="KW-1185">Reference proteome</keyword>
<dbReference type="PANTHER" id="PTHR36931:SF1">
    <property type="entry name" value="UPF0153 PROTEIN YEIW"/>
    <property type="match status" value="1"/>
</dbReference>
<dbReference type="RefSeq" id="WP_223984928.1">
    <property type="nucleotide sequence ID" value="NZ_CAJZAG010000003.1"/>
</dbReference>
<evidence type="ECO:0008006" key="3">
    <source>
        <dbReference type="Google" id="ProtNLM"/>
    </source>
</evidence>
<evidence type="ECO:0000313" key="2">
    <source>
        <dbReference type="Proteomes" id="UP000706525"/>
    </source>
</evidence>
<dbReference type="Proteomes" id="UP000706525">
    <property type="component" value="Unassembled WGS sequence"/>
</dbReference>
<evidence type="ECO:0000313" key="1">
    <source>
        <dbReference type="EMBL" id="CAG9169559.1"/>
    </source>
</evidence>